<keyword evidence="1" id="KW-1133">Transmembrane helix</keyword>
<evidence type="ECO:0000313" key="2">
    <source>
        <dbReference type="EMBL" id="KDP37714.1"/>
    </source>
</evidence>
<reference evidence="2 3" key="1">
    <citation type="journal article" date="2014" name="PLoS ONE">
        <title>Global Analysis of Gene Expression Profiles in Physic Nut (Jatropha curcas L.) Seedlings Exposed to Salt Stress.</title>
        <authorList>
            <person name="Zhang L."/>
            <person name="Zhang C."/>
            <person name="Wu P."/>
            <person name="Chen Y."/>
            <person name="Li M."/>
            <person name="Jiang H."/>
            <person name="Wu G."/>
        </authorList>
    </citation>
    <scope>NUCLEOTIDE SEQUENCE [LARGE SCALE GENOMIC DNA]</scope>
    <source>
        <strain evidence="3">cv. GZQX0401</strain>
        <tissue evidence="2">Young leaves</tissue>
    </source>
</reference>
<dbReference type="EMBL" id="KK914385">
    <property type="protein sequence ID" value="KDP37714.1"/>
    <property type="molecule type" value="Genomic_DNA"/>
</dbReference>
<feature type="transmembrane region" description="Helical" evidence="1">
    <location>
        <begin position="172"/>
        <end position="190"/>
    </location>
</feature>
<accession>A0A067L0X7</accession>
<proteinExistence type="predicted"/>
<evidence type="ECO:0000313" key="3">
    <source>
        <dbReference type="Proteomes" id="UP000027138"/>
    </source>
</evidence>
<evidence type="ECO:0000256" key="1">
    <source>
        <dbReference type="SAM" id="Phobius"/>
    </source>
</evidence>
<sequence length="192" mass="22006">MFDSVPFELLDRYWIGTKWDLIDAARGQMWTLPYSSLTAWLIYWVSCWIFMVPMTIPEAWLDFPTGQPAPPCWNKEAYVAIGHICTVRVAHLGELWQHQLDETKDPRWLSALVATFDMYGLGAALVSVLKALIDALPPVWVLISGLRFFSSSSQGLRHLVMWKAMLRQVLEALISVLPPILVLMSSLRLWKF</sequence>
<feature type="transmembrane region" description="Helical" evidence="1">
    <location>
        <begin position="108"/>
        <end position="133"/>
    </location>
</feature>
<feature type="transmembrane region" description="Helical" evidence="1">
    <location>
        <begin position="37"/>
        <end position="57"/>
    </location>
</feature>
<keyword evidence="3" id="KW-1185">Reference proteome</keyword>
<keyword evidence="1" id="KW-0812">Transmembrane</keyword>
<gene>
    <name evidence="2" type="ORF">JCGZ_06881</name>
</gene>
<dbReference type="AlphaFoldDB" id="A0A067L0X7"/>
<name>A0A067L0X7_JATCU</name>
<dbReference type="Proteomes" id="UP000027138">
    <property type="component" value="Unassembled WGS sequence"/>
</dbReference>
<keyword evidence="1" id="KW-0472">Membrane</keyword>
<protein>
    <submittedName>
        <fullName evidence="2">Uncharacterized protein</fullName>
    </submittedName>
</protein>
<organism evidence="2 3">
    <name type="scientific">Jatropha curcas</name>
    <name type="common">Barbados nut</name>
    <dbReference type="NCBI Taxonomy" id="180498"/>
    <lineage>
        <taxon>Eukaryota</taxon>
        <taxon>Viridiplantae</taxon>
        <taxon>Streptophyta</taxon>
        <taxon>Embryophyta</taxon>
        <taxon>Tracheophyta</taxon>
        <taxon>Spermatophyta</taxon>
        <taxon>Magnoliopsida</taxon>
        <taxon>eudicotyledons</taxon>
        <taxon>Gunneridae</taxon>
        <taxon>Pentapetalae</taxon>
        <taxon>rosids</taxon>
        <taxon>fabids</taxon>
        <taxon>Malpighiales</taxon>
        <taxon>Euphorbiaceae</taxon>
        <taxon>Crotonoideae</taxon>
        <taxon>Jatropheae</taxon>
        <taxon>Jatropha</taxon>
    </lineage>
</organism>